<feature type="non-terminal residue" evidence="1">
    <location>
        <position position="1"/>
    </location>
</feature>
<gene>
    <name evidence="1" type="ORF">Tci_875480</name>
</gene>
<reference evidence="1" key="1">
    <citation type="journal article" date="2019" name="Sci. Rep.">
        <title>Draft genome of Tanacetum cinerariifolium, the natural source of mosquito coil.</title>
        <authorList>
            <person name="Yamashiro T."/>
            <person name="Shiraishi A."/>
            <person name="Satake H."/>
            <person name="Nakayama K."/>
        </authorList>
    </citation>
    <scope>NUCLEOTIDE SEQUENCE</scope>
</reference>
<organism evidence="1">
    <name type="scientific">Tanacetum cinerariifolium</name>
    <name type="common">Dalmatian daisy</name>
    <name type="synonym">Chrysanthemum cinerariifolium</name>
    <dbReference type="NCBI Taxonomy" id="118510"/>
    <lineage>
        <taxon>Eukaryota</taxon>
        <taxon>Viridiplantae</taxon>
        <taxon>Streptophyta</taxon>
        <taxon>Embryophyta</taxon>
        <taxon>Tracheophyta</taxon>
        <taxon>Spermatophyta</taxon>
        <taxon>Magnoliopsida</taxon>
        <taxon>eudicotyledons</taxon>
        <taxon>Gunneridae</taxon>
        <taxon>Pentapetalae</taxon>
        <taxon>asterids</taxon>
        <taxon>campanulids</taxon>
        <taxon>Asterales</taxon>
        <taxon>Asteraceae</taxon>
        <taxon>Asteroideae</taxon>
        <taxon>Anthemideae</taxon>
        <taxon>Anthemidinae</taxon>
        <taxon>Tanacetum</taxon>
    </lineage>
</organism>
<name>A0A699T2Y2_TANCI</name>
<feature type="non-terminal residue" evidence="1">
    <location>
        <position position="168"/>
    </location>
</feature>
<evidence type="ECO:0000313" key="1">
    <source>
        <dbReference type="EMBL" id="GFD03511.1"/>
    </source>
</evidence>
<comment type="caution">
    <text evidence="1">The sequence shown here is derived from an EMBL/GenBank/DDBJ whole genome shotgun (WGS) entry which is preliminary data.</text>
</comment>
<evidence type="ECO:0008006" key="2">
    <source>
        <dbReference type="Google" id="ProtNLM"/>
    </source>
</evidence>
<proteinExistence type="predicted"/>
<dbReference type="EMBL" id="BKCJ011205503">
    <property type="protein sequence ID" value="GFD03511.1"/>
    <property type="molecule type" value="Genomic_DNA"/>
</dbReference>
<sequence length="168" mass="18604">RARKTVRLEPSMSASMEACIARHAALLSPPLHVPSPPLPLPSPLTTSPTDIGAPLGYREVRIRMRALLLSTSHMTDIPEADVPPRKRACLTTLSLRFEVRESSKAGAARQPGPTESDLRRYRVEQPGYGITNIWDEIVDTLMEIAPTTLEGVDQRVTKLDTTVRQRTD</sequence>
<accession>A0A699T2Y2</accession>
<dbReference type="AlphaFoldDB" id="A0A699T2Y2"/>
<protein>
    <recommendedName>
        <fullName evidence="2">Reverse transcriptase domain-containing protein</fullName>
    </recommendedName>
</protein>